<dbReference type="Gene3D" id="1.10.132.60">
    <property type="entry name" value="DNA polymerase family B, C-terminal domain"/>
    <property type="match status" value="1"/>
</dbReference>
<comment type="subcellular location">
    <subcellularLocation>
        <location evidence="1">Nucleus</location>
    </subcellularLocation>
</comment>
<dbReference type="SUPFAM" id="SSF55797">
    <property type="entry name" value="PR-1-like"/>
    <property type="match status" value="2"/>
</dbReference>
<keyword evidence="9 12" id="KW-0239">DNA-directed DNA polymerase</keyword>
<sequence>MSEEIVPSRERRKASKQLSKKLSALDRLRQLKGQKNKYELADEDNVYEEVDEEEYSEIVSRRQREDWIVDDDGCGYADTGREIFDDDFDEQQTHSSAKYDSSHKKRNPTKGSLISRDDDEKKAPKKTNNIREMFMKGMETNRSAKAVKDVVIDEKELDGIIDSIHSTSSRTGDHSKRITMSSTPKAMKLTRRVTQSPSNPFAVNTSSSSAKRSSKRVSNGFSEPPMKKRSLMSEGDYDFDSILNSDGFDFEMDLKPNITEVDVKRDDNKTSDQKAGSGDQLELNLSGGEWVVSNQNNDIQSLPIAAILPKEVPFEFDDHKNKLISFYWFDAYIDYFRNPSVVYLFGKVFIKDIKRFVSCCIQVRNIERKIYLLPREHFLDDETQKVTLQDVYNEFNDVIAKKYKISQFKSRKVTKKYSFDNKDIPAEAEYLEVLYPATHSPLPPNLTSGKTFRHVFGVNTSGLENLLLDCKLVGPQWLTIKNPEIADPPVSWCKLELIVNKASAQISVDTEQKASPDFTLVSLNMKTFVNPNTKLNEIISISCLVNSSFNFHKPNVKTKYDSHFCVITKPSNNCGVTLPYDFSPKMALKNYHKTKVEPMNSERELLNYFMAKILQLDPDIIVGHDIYHFDYDLLLSRFAHYKISMSWSKLGRLKRSGVPNKAKDKGGLCGRIVCDIKISSKELIRAKSYDLTQLSTQILKKSRFEVEQHFLSNYFSTSNQLLRLVDLIMKDNDLIINIMYELNALPLALQITSIAGNLLSRTLLGGRSERNEYLLLHAFHERNFISPDKVFSNSKFADFNDFDTNGDPMPKKATASRQKKAAYTGGLVLEPKVGFYDKYILLMDFNSLYPSIIQEFNICFTTVSQTEPKEDENENTEEYIPDLPDADLPEGILPNEIKKLVESRREVKKLMCNPDLTPDLKQQYDIRQKALKLTANSMYGCLGFSYSRFYAKPLAALVTFKGREILMNTKQLVEKIGLEVIYGDTDSIMILTNCTNYNEVKTVGNKVQIEVNRLYRLLEIDIDGVFRSMLLLKKKKYAALTVQKAPNGELSYVKEVKGLDIVRRDWSILAKKAGERILDEILSTDKSSELIVDNIHSYLKELSESIRRSELPIEEFVISKALTKNPEEYPDKKGLSHVSVALRYNESSKAKKLRNGDTVAYVICEDDSGRPATQRAYHCDELKEKNLKIDVNYYLSQQLLPVVSRLCEPIDGTDSHILAEFMGIESNNKFNNRSLLEVENAIERGEHKYDLCKPLVLKCVNESCNQELVITTVFKKTDNNEAKDGESDKSLTKKRLELSFSRCPHCNIEFTELMAPKFEVQIRRLINEFIGNFYQKWMICDDQICSHRTRYLTGRLSKVGPLCPKCKSGNLCPEISEFQLNLQLTYFKHLMDLSPTIKLLTTESDKMDGKLLKARNNDYCINYVLKAQLEPKDVTTDEFQLDCLLNHNKNREKHCSSPLKYSPKLKLFATKRATLLATNGGKNFGSLHTTAFGENSLVMKYENSTPIDCKRVVENWYKERVKYSWKSQKKISPVSKHFAQMVWNSTQRIGCASVLSDTFPFKYVSIVCTYYNAVPFGRNITQNVRSVKKCDQILSTHGQWIQECIKEHNRIRKLHSVDPLVINDEIFQSSHKRAIGMAQKGFRFFRHKNSEFGENIHWTSAAHMNGSQPISCSDSIGKWYGEVINYDWDYRQSHNGTVRHFIQLVWSPTTTVGCAQVQNIEEPKGGVYTVCLYKPKADFTVNELQWENVFPDYSINKEVQTESTVTAKAHDYEHIDELDDETELEKEFKDVDDIIDTRNAVQRQTPAPSLEDMFIKTTTQKIPGFDRNEYIHKKNG</sequence>
<dbReference type="Gene3D" id="1.10.287.690">
    <property type="entry name" value="Helix hairpin bin"/>
    <property type="match status" value="1"/>
</dbReference>
<dbReference type="InterPro" id="IPR014044">
    <property type="entry name" value="CAP_dom"/>
</dbReference>
<dbReference type="GO" id="GO:0003688">
    <property type="term" value="F:DNA replication origin binding"/>
    <property type="evidence" value="ECO:0007669"/>
    <property type="project" value="TreeGrafter"/>
</dbReference>
<dbReference type="EMBL" id="OC916945">
    <property type="protein sequence ID" value="CAD7645690.1"/>
    <property type="molecule type" value="Genomic_DNA"/>
</dbReference>
<comment type="similarity">
    <text evidence="2 12">Belongs to the DNA polymerase type-B family.</text>
</comment>
<dbReference type="Gene3D" id="3.30.70.2820">
    <property type="match status" value="1"/>
</dbReference>
<evidence type="ECO:0000256" key="1">
    <source>
        <dbReference type="ARBA" id="ARBA00004123"/>
    </source>
</evidence>
<dbReference type="GO" id="GO:0003887">
    <property type="term" value="F:DNA-directed DNA polymerase activity"/>
    <property type="evidence" value="ECO:0007669"/>
    <property type="project" value="UniProtKB-KW"/>
</dbReference>
<feature type="compositionally biased region" description="Polar residues" evidence="13">
    <location>
        <begin position="192"/>
        <end position="201"/>
    </location>
</feature>
<name>A0A7R9LS09_9ACAR</name>
<evidence type="ECO:0000256" key="13">
    <source>
        <dbReference type="SAM" id="MobiDB-lite"/>
    </source>
</evidence>
<dbReference type="FunFam" id="1.10.287.690:FF:000003">
    <property type="entry name" value="DNA polymerase"/>
    <property type="match status" value="1"/>
</dbReference>
<keyword evidence="16" id="KW-1185">Reference proteome</keyword>
<protein>
    <recommendedName>
        <fullName evidence="12">DNA polymerase</fullName>
        <ecNumber evidence="12">2.7.7.7</ecNumber>
    </recommendedName>
</protein>
<dbReference type="FunFam" id="3.30.70.2820:FF:000001">
    <property type="entry name" value="DNA polymerase"/>
    <property type="match status" value="1"/>
</dbReference>
<dbReference type="InterPro" id="IPR038256">
    <property type="entry name" value="Pol_alpha_znc_sf"/>
</dbReference>
<dbReference type="SMART" id="SM00198">
    <property type="entry name" value="SCP"/>
    <property type="match status" value="2"/>
</dbReference>
<dbReference type="GO" id="GO:0033554">
    <property type="term" value="P:cellular response to stress"/>
    <property type="evidence" value="ECO:0007669"/>
    <property type="project" value="UniProtKB-ARBA"/>
</dbReference>
<dbReference type="SUPFAM" id="SSF90234">
    <property type="entry name" value="Zinc finger domain of DNA polymerase-alpha"/>
    <property type="match status" value="1"/>
</dbReference>
<feature type="compositionally biased region" description="Low complexity" evidence="13">
    <location>
        <begin position="202"/>
        <end position="219"/>
    </location>
</feature>
<dbReference type="PROSITE" id="PS00116">
    <property type="entry name" value="DNA_POLYMERASE_B"/>
    <property type="match status" value="1"/>
</dbReference>
<dbReference type="PANTHER" id="PTHR45861:SF1">
    <property type="entry name" value="DNA POLYMERASE ALPHA CATALYTIC SUBUNIT"/>
    <property type="match status" value="1"/>
</dbReference>
<evidence type="ECO:0000256" key="12">
    <source>
        <dbReference type="RuleBase" id="RU000442"/>
    </source>
</evidence>
<keyword evidence="11" id="KW-0539">Nucleus</keyword>
<dbReference type="FunFam" id="1.10.132.60:FF:000004">
    <property type="entry name" value="DNA polymerase"/>
    <property type="match status" value="1"/>
</dbReference>
<gene>
    <name evidence="15" type="ORF">ONB1V03_LOCUS5340</name>
</gene>
<keyword evidence="8" id="KW-0862">Zinc</keyword>
<evidence type="ECO:0000256" key="2">
    <source>
        <dbReference type="ARBA" id="ARBA00005755"/>
    </source>
</evidence>
<evidence type="ECO:0000256" key="7">
    <source>
        <dbReference type="ARBA" id="ARBA00022771"/>
    </source>
</evidence>
<keyword evidence="4 12" id="KW-0548">Nucleotidyltransferase</keyword>
<dbReference type="GO" id="GO:0006272">
    <property type="term" value="P:leading strand elongation"/>
    <property type="evidence" value="ECO:0007669"/>
    <property type="project" value="TreeGrafter"/>
</dbReference>
<dbReference type="NCBIfam" id="TIGR00592">
    <property type="entry name" value="pol2"/>
    <property type="match status" value="1"/>
</dbReference>
<dbReference type="EC" id="2.7.7.7" evidence="12"/>
<evidence type="ECO:0000256" key="8">
    <source>
        <dbReference type="ARBA" id="ARBA00022833"/>
    </source>
</evidence>
<keyword evidence="10 12" id="KW-0238">DNA-binding</keyword>
<dbReference type="SUPFAM" id="SSF53098">
    <property type="entry name" value="Ribonuclease H-like"/>
    <property type="match status" value="1"/>
</dbReference>
<dbReference type="InterPro" id="IPR036397">
    <property type="entry name" value="RNaseH_sf"/>
</dbReference>
<keyword evidence="3 12" id="KW-0808">Transferase</keyword>
<dbReference type="InterPro" id="IPR043502">
    <property type="entry name" value="DNA/RNA_pol_sf"/>
</dbReference>
<dbReference type="InterPro" id="IPR006172">
    <property type="entry name" value="DNA-dir_DNA_pol_B"/>
</dbReference>
<dbReference type="InterPro" id="IPR045846">
    <property type="entry name" value="POLBc_alpha"/>
</dbReference>
<feature type="domain" description="SCP" evidence="14">
    <location>
        <begin position="1438"/>
        <end position="1573"/>
    </location>
</feature>
<feature type="region of interest" description="Disordered" evidence="13">
    <location>
        <begin position="187"/>
        <end position="229"/>
    </location>
</feature>
<dbReference type="InterPro" id="IPR024647">
    <property type="entry name" value="DNA_pol_a_cat_su_N"/>
</dbReference>
<dbReference type="GO" id="GO:0008270">
    <property type="term" value="F:zinc ion binding"/>
    <property type="evidence" value="ECO:0007669"/>
    <property type="project" value="UniProtKB-KW"/>
</dbReference>
<dbReference type="Gene3D" id="2.40.50.730">
    <property type="match status" value="1"/>
</dbReference>
<dbReference type="Pfam" id="PF12254">
    <property type="entry name" value="DNA_pol_alpha_N"/>
    <property type="match status" value="1"/>
</dbReference>
<organism evidence="15">
    <name type="scientific">Oppiella nova</name>
    <dbReference type="NCBI Taxonomy" id="334625"/>
    <lineage>
        <taxon>Eukaryota</taxon>
        <taxon>Metazoa</taxon>
        <taxon>Ecdysozoa</taxon>
        <taxon>Arthropoda</taxon>
        <taxon>Chelicerata</taxon>
        <taxon>Arachnida</taxon>
        <taxon>Acari</taxon>
        <taxon>Acariformes</taxon>
        <taxon>Sarcoptiformes</taxon>
        <taxon>Oribatida</taxon>
        <taxon>Brachypylina</taxon>
        <taxon>Oppioidea</taxon>
        <taxon>Oppiidae</taxon>
        <taxon>Oppiella</taxon>
    </lineage>
</organism>
<evidence type="ECO:0000256" key="9">
    <source>
        <dbReference type="ARBA" id="ARBA00022932"/>
    </source>
</evidence>
<keyword evidence="6" id="KW-0479">Metal-binding</keyword>
<evidence type="ECO:0000256" key="4">
    <source>
        <dbReference type="ARBA" id="ARBA00022695"/>
    </source>
</evidence>
<dbReference type="Pfam" id="PF03104">
    <property type="entry name" value="DNA_pol_B_exo1"/>
    <property type="match status" value="1"/>
</dbReference>
<dbReference type="PRINTS" id="PR00106">
    <property type="entry name" value="DNAPOLB"/>
</dbReference>
<dbReference type="PANTHER" id="PTHR45861">
    <property type="entry name" value="DNA POLYMERASE ALPHA CATALYTIC SUBUNIT"/>
    <property type="match status" value="1"/>
</dbReference>
<dbReference type="FunFam" id="3.90.1600.10:FF:000023">
    <property type="entry name" value="DNA polymerase"/>
    <property type="match status" value="1"/>
</dbReference>
<dbReference type="EMBL" id="CAJPVJ010002120">
    <property type="protein sequence ID" value="CAG2165802.1"/>
    <property type="molecule type" value="Genomic_DNA"/>
</dbReference>
<dbReference type="InterPro" id="IPR006134">
    <property type="entry name" value="DNA-dir_DNA_pol_B_multi_dom"/>
</dbReference>
<dbReference type="Pfam" id="PF08996">
    <property type="entry name" value="zf-DNA_Pol"/>
    <property type="match status" value="1"/>
</dbReference>
<dbReference type="GO" id="GO:0006273">
    <property type="term" value="P:lagging strand elongation"/>
    <property type="evidence" value="ECO:0007669"/>
    <property type="project" value="TreeGrafter"/>
</dbReference>
<evidence type="ECO:0000256" key="6">
    <source>
        <dbReference type="ARBA" id="ARBA00022723"/>
    </source>
</evidence>
<evidence type="ECO:0000313" key="15">
    <source>
        <dbReference type="EMBL" id="CAD7645690.1"/>
    </source>
</evidence>
<keyword evidence="5 12" id="KW-0235">DNA replication</keyword>
<dbReference type="CDD" id="cd05776">
    <property type="entry name" value="DNA_polB_alpha_exo"/>
    <property type="match status" value="1"/>
</dbReference>
<evidence type="ECO:0000256" key="10">
    <source>
        <dbReference type="ARBA" id="ARBA00023125"/>
    </source>
</evidence>
<dbReference type="Gene3D" id="3.40.33.10">
    <property type="entry name" value="CAP"/>
    <property type="match status" value="2"/>
</dbReference>
<dbReference type="CDD" id="cd05532">
    <property type="entry name" value="POLBc_alpha"/>
    <property type="match status" value="1"/>
</dbReference>
<accession>A0A7R9LS09</accession>
<dbReference type="Gene3D" id="3.90.1600.10">
    <property type="entry name" value="Palm domain of DNA polymerase"/>
    <property type="match status" value="1"/>
</dbReference>
<dbReference type="Pfam" id="PF00188">
    <property type="entry name" value="CAP"/>
    <property type="match status" value="2"/>
</dbReference>
<evidence type="ECO:0000256" key="3">
    <source>
        <dbReference type="ARBA" id="ARBA00022679"/>
    </source>
</evidence>
<feature type="domain" description="SCP" evidence="14">
    <location>
        <begin position="1599"/>
        <end position="1741"/>
    </location>
</feature>
<dbReference type="GO" id="GO:0005658">
    <property type="term" value="C:alpha DNA polymerase:primase complex"/>
    <property type="evidence" value="ECO:0007669"/>
    <property type="project" value="UniProtKB-ARBA"/>
</dbReference>
<evidence type="ECO:0000256" key="11">
    <source>
        <dbReference type="ARBA" id="ARBA00023242"/>
    </source>
</evidence>
<evidence type="ECO:0000259" key="14">
    <source>
        <dbReference type="SMART" id="SM00198"/>
    </source>
</evidence>
<dbReference type="GO" id="GO:0000166">
    <property type="term" value="F:nucleotide binding"/>
    <property type="evidence" value="ECO:0007669"/>
    <property type="project" value="InterPro"/>
</dbReference>
<dbReference type="InterPro" id="IPR012337">
    <property type="entry name" value="RNaseH-like_sf"/>
</dbReference>
<evidence type="ECO:0000256" key="5">
    <source>
        <dbReference type="ARBA" id="ARBA00022705"/>
    </source>
</evidence>
<dbReference type="GO" id="GO:1902975">
    <property type="term" value="P:mitotic DNA replication initiation"/>
    <property type="evidence" value="ECO:0007669"/>
    <property type="project" value="InterPro"/>
</dbReference>
<dbReference type="SUPFAM" id="SSF56672">
    <property type="entry name" value="DNA/RNA polymerases"/>
    <property type="match status" value="1"/>
</dbReference>
<proteinExistence type="inferred from homology"/>
<dbReference type="InterPro" id="IPR042087">
    <property type="entry name" value="DNA_pol_B_thumb"/>
</dbReference>
<feature type="region of interest" description="Disordered" evidence="13">
    <location>
        <begin position="92"/>
        <end position="129"/>
    </location>
</feature>
<dbReference type="Pfam" id="PF00136">
    <property type="entry name" value="DNA_pol_B"/>
    <property type="match status" value="1"/>
</dbReference>
<dbReference type="Gene3D" id="6.10.10.100">
    <property type="match status" value="1"/>
</dbReference>
<dbReference type="InterPro" id="IPR017964">
    <property type="entry name" value="DNA-dir_DNA_pol_B_CS"/>
</dbReference>
<dbReference type="GO" id="GO:0003682">
    <property type="term" value="F:chromatin binding"/>
    <property type="evidence" value="ECO:0007669"/>
    <property type="project" value="TreeGrafter"/>
</dbReference>
<dbReference type="Proteomes" id="UP000728032">
    <property type="component" value="Unassembled WGS sequence"/>
</dbReference>
<dbReference type="OrthoDB" id="6755010at2759"/>
<keyword evidence="7" id="KW-0863">Zinc-finger</keyword>
<dbReference type="InterPro" id="IPR015088">
    <property type="entry name" value="Znf_DNA-dir_DNA_pol_B_alpha"/>
</dbReference>
<dbReference type="Gene3D" id="3.30.420.10">
    <property type="entry name" value="Ribonuclease H-like superfamily/Ribonuclease H"/>
    <property type="match status" value="1"/>
</dbReference>
<evidence type="ECO:0000313" key="16">
    <source>
        <dbReference type="Proteomes" id="UP000728032"/>
    </source>
</evidence>
<dbReference type="InterPro" id="IPR035940">
    <property type="entry name" value="CAP_sf"/>
</dbReference>
<reference evidence="15" key="1">
    <citation type="submission" date="2020-11" db="EMBL/GenBank/DDBJ databases">
        <authorList>
            <person name="Tran Van P."/>
        </authorList>
    </citation>
    <scope>NUCLEOTIDE SEQUENCE</scope>
</reference>
<dbReference type="GO" id="GO:0003697">
    <property type="term" value="F:single-stranded DNA binding"/>
    <property type="evidence" value="ECO:0007669"/>
    <property type="project" value="TreeGrafter"/>
</dbReference>
<dbReference type="InterPro" id="IPR023211">
    <property type="entry name" value="DNA_pol_palm_dom_sf"/>
</dbReference>
<dbReference type="Gene3D" id="1.10.3200.20">
    <property type="entry name" value="DNA Polymerase alpha, zinc finger"/>
    <property type="match status" value="1"/>
</dbReference>
<dbReference type="SMART" id="SM00486">
    <property type="entry name" value="POLBc"/>
    <property type="match status" value="1"/>
</dbReference>
<comment type="catalytic activity">
    <reaction evidence="12">
        <text>DNA(n) + a 2'-deoxyribonucleoside 5'-triphosphate = DNA(n+1) + diphosphate</text>
        <dbReference type="Rhea" id="RHEA:22508"/>
        <dbReference type="Rhea" id="RHEA-COMP:17339"/>
        <dbReference type="Rhea" id="RHEA-COMP:17340"/>
        <dbReference type="ChEBI" id="CHEBI:33019"/>
        <dbReference type="ChEBI" id="CHEBI:61560"/>
        <dbReference type="ChEBI" id="CHEBI:173112"/>
        <dbReference type="EC" id="2.7.7.7"/>
    </reaction>
</comment>
<dbReference type="InterPro" id="IPR006133">
    <property type="entry name" value="DNA-dir_DNA_pol_B_exonuc"/>
</dbReference>